<feature type="region of interest" description="Disordered" evidence="1">
    <location>
        <begin position="1"/>
        <end position="25"/>
    </location>
</feature>
<feature type="domain" description="L,D-TPase catalytic" evidence="2">
    <location>
        <begin position="72"/>
        <end position="199"/>
    </location>
</feature>
<dbReference type="Pfam" id="PF03734">
    <property type="entry name" value="YkuD"/>
    <property type="match status" value="1"/>
</dbReference>
<protein>
    <submittedName>
        <fullName evidence="3">L,D-transpeptidase family protein</fullName>
    </submittedName>
</protein>
<evidence type="ECO:0000313" key="4">
    <source>
        <dbReference type="Proteomes" id="UP001183809"/>
    </source>
</evidence>
<dbReference type="Proteomes" id="UP001183809">
    <property type="component" value="Unassembled WGS sequence"/>
</dbReference>
<evidence type="ECO:0000313" key="3">
    <source>
        <dbReference type="EMBL" id="MDT0468417.1"/>
    </source>
</evidence>
<accession>A0ABU2U601</accession>
<proteinExistence type="predicted"/>
<feature type="compositionally biased region" description="Polar residues" evidence="1">
    <location>
        <begin position="1"/>
        <end position="13"/>
    </location>
</feature>
<evidence type="ECO:0000259" key="2">
    <source>
        <dbReference type="Pfam" id="PF03734"/>
    </source>
</evidence>
<dbReference type="InterPro" id="IPR005490">
    <property type="entry name" value="LD_TPept_cat_dom"/>
</dbReference>
<reference evidence="4" key="1">
    <citation type="submission" date="2023-07" db="EMBL/GenBank/DDBJ databases">
        <title>30 novel species of actinomycetes from the DSMZ collection.</title>
        <authorList>
            <person name="Nouioui I."/>
        </authorList>
    </citation>
    <scope>NUCLEOTIDE SEQUENCE [LARGE SCALE GENOMIC DNA]</scope>
    <source>
        <strain evidence="4">DSM 41699</strain>
    </source>
</reference>
<gene>
    <name evidence="3" type="ORF">RM764_36420</name>
</gene>
<dbReference type="PANTHER" id="PTHR38589">
    <property type="entry name" value="BLR0621 PROTEIN"/>
    <property type="match status" value="1"/>
</dbReference>
<organism evidence="3 4">
    <name type="scientific">Streptomyces gibsoniae</name>
    <dbReference type="NCBI Taxonomy" id="3075529"/>
    <lineage>
        <taxon>Bacteria</taxon>
        <taxon>Bacillati</taxon>
        <taxon>Actinomycetota</taxon>
        <taxon>Actinomycetes</taxon>
        <taxon>Kitasatosporales</taxon>
        <taxon>Streptomycetaceae</taxon>
        <taxon>Streptomyces</taxon>
    </lineage>
</organism>
<evidence type="ECO:0000256" key="1">
    <source>
        <dbReference type="SAM" id="MobiDB-lite"/>
    </source>
</evidence>
<name>A0ABU2U601_9ACTN</name>
<keyword evidence="4" id="KW-1185">Reference proteome</keyword>
<sequence>MDPRSSPTSAPTNDSERVPGVGDRLRRLIPDASRQVLAVYGDGEDSPDCTIVLYEKGDDDAWSEIGQWRGHNGRRGWTVDHHEDDLRTPVGVFTLSDAGGVLGDPDTRLPYDQGESYRVPEGWGEAHRHDFDYVIAIDYNRLRGTPPNDPTRPLGMEKGGGIWLHVDHGDGTSACVSLPESGMEYLLRTLDPDWYPVVVMGDRETLRT</sequence>
<comment type="caution">
    <text evidence="3">The sequence shown here is derived from an EMBL/GenBank/DDBJ whole genome shotgun (WGS) entry which is preliminary data.</text>
</comment>
<dbReference type="EMBL" id="JAVREY010000074">
    <property type="protein sequence ID" value="MDT0468417.1"/>
    <property type="molecule type" value="Genomic_DNA"/>
</dbReference>
<dbReference type="PANTHER" id="PTHR38589:SF1">
    <property type="entry name" value="BLR0621 PROTEIN"/>
    <property type="match status" value="1"/>
</dbReference>